<dbReference type="PROSITE" id="PS50893">
    <property type="entry name" value="ABC_TRANSPORTER_2"/>
    <property type="match status" value="1"/>
</dbReference>
<feature type="transmembrane region" description="Helical" evidence="9">
    <location>
        <begin position="292"/>
        <end position="312"/>
    </location>
</feature>
<dbReference type="Pfam" id="PF00664">
    <property type="entry name" value="ABC_membrane"/>
    <property type="match status" value="1"/>
</dbReference>
<dbReference type="InterPro" id="IPR017871">
    <property type="entry name" value="ABC_transporter-like_CS"/>
</dbReference>
<feature type="transmembrane region" description="Helical" evidence="9">
    <location>
        <begin position="28"/>
        <end position="53"/>
    </location>
</feature>
<feature type="transmembrane region" description="Helical" evidence="9">
    <location>
        <begin position="65"/>
        <end position="82"/>
    </location>
</feature>
<organism evidence="12 13">
    <name type="scientific">Candidatus Deianiraea vastatrix</name>
    <dbReference type="NCBI Taxonomy" id="2163644"/>
    <lineage>
        <taxon>Bacteria</taxon>
        <taxon>Pseudomonadati</taxon>
        <taxon>Pseudomonadota</taxon>
        <taxon>Alphaproteobacteria</taxon>
        <taxon>Rickettsiales</taxon>
        <taxon>Candidatus Deianiraeaceae</taxon>
        <taxon>Candidatus Deianiraea</taxon>
    </lineage>
</organism>
<evidence type="ECO:0000256" key="1">
    <source>
        <dbReference type="ARBA" id="ARBA00004651"/>
    </source>
</evidence>
<sequence length="591" mass="67077">MSNDYDIMLPNSVTKFVLKLVKTFRKSFIFSCIGCCAIAVEHTAFPYITKLFIDGLQNFHTGDNIIVTLKMPIILLFVTWVGNDALWRLAGFSISYFRCSCEAYIKEVFSLSFLSQKNSFFAKYQSGDLFGRSLHTATEVPFLIDQFLYFILPCTLNILIAITVVFYIDFRISICILAWVILHIWVCIYFLRKNIVLSGVYAKAMSRFHGVIQDSMSNNFVVRTFNGLSIERKIFKTYAKRQKSTQKNMLYTYQKMLLVLSIVAFVINGPSLISLELTLFNKGKITVGDIAMIFHMVFNLSAMLFETTIILGEVIQSFGVVKKNYNFIKDMEYEARQSFDKIHHVTKGEIKFENITFGYEEGSNVFENLNLTIPAGQKVGIIGKSGSGKSTITSLITRNNVVDIGQILVDGQDIKEFSQSEIMKYISYIPQSPTLFNRSIFDNMKYANPSANFEQIVEVSKMTGLHDEIMEMSDGYYTLAGEMGSELSGGQIQRIAIARAILKNSPILILDEATSALDVHTEQKIRDLIDEITKNKTTIVIAHRLSTVSTLDRIIVLEYGKIVEDGCPDELLEKENGIYREMVEIHVEDFV</sequence>
<dbReference type="InterPro" id="IPR039421">
    <property type="entry name" value="Type_1_exporter"/>
</dbReference>
<evidence type="ECO:0000256" key="5">
    <source>
        <dbReference type="ARBA" id="ARBA00022840"/>
    </source>
</evidence>
<dbReference type="FunFam" id="3.40.50.300:FF:000218">
    <property type="entry name" value="Multidrug ABC transporter ATP-binding protein"/>
    <property type="match status" value="1"/>
</dbReference>
<evidence type="ECO:0000313" key="12">
    <source>
        <dbReference type="EMBL" id="QED22962.1"/>
    </source>
</evidence>
<evidence type="ECO:0000256" key="2">
    <source>
        <dbReference type="ARBA" id="ARBA00005417"/>
    </source>
</evidence>
<dbReference type="Pfam" id="PF00005">
    <property type="entry name" value="ABC_tran"/>
    <property type="match status" value="1"/>
</dbReference>
<dbReference type="PROSITE" id="PS50929">
    <property type="entry name" value="ABC_TM1F"/>
    <property type="match status" value="1"/>
</dbReference>
<dbReference type="InterPro" id="IPR003439">
    <property type="entry name" value="ABC_transporter-like_ATP-bd"/>
</dbReference>
<evidence type="ECO:0000256" key="4">
    <source>
        <dbReference type="ARBA" id="ARBA00022741"/>
    </source>
</evidence>
<evidence type="ECO:0000259" key="10">
    <source>
        <dbReference type="PROSITE" id="PS50893"/>
    </source>
</evidence>
<gene>
    <name evidence="12" type="ORF">Deia_00152</name>
</gene>
<evidence type="ECO:0000256" key="7">
    <source>
        <dbReference type="ARBA" id="ARBA00023136"/>
    </source>
</evidence>
<dbReference type="PROSITE" id="PS00211">
    <property type="entry name" value="ABC_TRANSPORTER_1"/>
    <property type="match status" value="1"/>
</dbReference>
<keyword evidence="4" id="KW-0547">Nucleotide-binding</keyword>
<feature type="transmembrane region" description="Helical" evidence="9">
    <location>
        <begin position="174"/>
        <end position="191"/>
    </location>
</feature>
<dbReference type="OrthoDB" id="5288404at2"/>
<dbReference type="Gene3D" id="3.40.50.300">
    <property type="entry name" value="P-loop containing nucleotide triphosphate hydrolases"/>
    <property type="match status" value="1"/>
</dbReference>
<dbReference type="PANTHER" id="PTHR43394">
    <property type="entry name" value="ATP-DEPENDENT PERMEASE MDL1, MITOCHONDRIAL"/>
    <property type="match status" value="1"/>
</dbReference>
<accession>A0A5B8XCA3</accession>
<reference evidence="12 13" key="1">
    <citation type="journal article" date="2019" name="ISME J.">
        <title>Deianiraea, an extracellular bacterium associated with the ciliate Paramecium, suggests an alternative scenario for the evolution of Rickettsiales.</title>
        <authorList>
            <person name="Castelli M."/>
            <person name="Sabaneyeva E."/>
            <person name="Lanzoni O."/>
            <person name="Lebedeva N."/>
            <person name="Floriano A.M."/>
            <person name="Gaiarsa S."/>
            <person name="Benken K."/>
            <person name="Modeo L."/>
            <person name="Bandi C."/>
            <person name="Potekhin A."/>
            <person name="Sassera D."/>
            <person name="Petroni G."/>
        </authorList>
    </citation>
    <scope>NUCLEOTIDE SEQUENCE [LARGE SCALE GENOMIC DNA]</scope>
    <source>
        <strain evidence="12">CyL4-1</strain>
    </source>
</reference>
<keyword evidence="7 9" id="KW-0472">Membrane</keyword>
<proteinExistence type="inferred from homology"/>
<evidence type="ECO:0000259" key="11">
    <source>
        <dbReference type="PROSITE" id="PS50929"/>
    </source>
</evidence>
<comment type="similarity">
    <text evidence="2">Belongs to the ABC transporter superfamily.</text>
</comment>
<dbReference type="GO" id="GO:0015421">
    <property type="term" value="F:ABC-type oligopeptide transporter activity"/>
    <property type="evidence" value="ECO:0007669"/>
    <property type="project" value="TreeGrafter"/>
</dbReference>
<dbReference type="InterPro" id="IPR011527">
    <property type="entry name" value="ABC1_TM_dom"/>
</dbReference>
<dbReference type="Gene3D" id="1.20.1560.10">
    <property type="entry name" value="ABC transporter type 1, transmembrane domain"/>
    <property type="match status" value="1"/>
</dbReference>
<dbReference type="SMART" id="SM00382">
    <property type="entry name" value="AAA"/>
    <property type="match status" value="1"/>
</dbReference>
<feature type="transmembrane region" description="Helical" evidence="9">
    <location>
        <begin position="256"/>
        <end position="280"/>
    </location>
</feature>
<evidence type="ECO:0000256" key="3">
    <source>
        <dbReference type="ARBA" id="ARBA00022692"/>
    </source>
</evidence>
<feature type="domain" description="ABC transporter" evidence="10">
    <location>
        <begin position="350"/>
        <end position="584"/>
    </location>
</feature>
<dbReference type="GO" id="GO:0005886">
    <property type="term" value="C:plasma membrane"/>
    <property type="evidence" value="ECO:0007669"/>
    <property type="project" value="UniProtKB-SubCell"/>
</dbReference>
<comment type="subcellular location">
    <subcellularLocation>
        <location evidence="1">Cell membrane</location>
        <topology evidence="1">Multi-pass membrane protein</topology>
    </subcellularLocation>
</comment>
<evidence type="ECO:0000256" key="6">
    <source>
        <dbReference type="ARBA" id="ARBA00022989"/>
    </source>
</evidence>
<keyword evidence="5 12" id="KW-0067">ATP-binding</keyword>
<protein>
    <submittedName>
        <fullName evidence="12">ABC transporter ATP-binding/permease</fullName>
    </submittedName>
</protein>
<dbReference type="SUPFAM" id="SSF52540">
    <property type="entry name" value="P-loop containing nucleoside triphosphate hydrolases"/>
    <property type="match status" value="1"/>
</dbReference>
<dbReference type="InterPro" id="IPR036640">
    <property type="entry name" value="ABC1_TM_sf"/>
</dbReference>
<keyword evidence="13" id="KW-1185">Reference proteome</keyword>
<dbReference type="EMBL" id="CP029077">
    <property type="protein sequence ID" value="QED22962.1"/>
    <property type="molecule type" value="Genomic_DNA"/>
</dbReference>
<keyword evidence="3 9" id="KW-0812">Transmembrane</keyword>
<dbReference type="GO" id="GO:0016887">
    <property type="term" value="F:ATP hydrolysis activity"/>
    <property type="evidence" value="ECO:0007669"/>
    <property type="project" value="InterPro"/>
</dbReference>
<dbReference type="SUPFAM" id="SSF90123">
    <property type="entry name" value="ABC transporter transmembrane region"/>
    <property type="match status" value="1"/>
</dbReference>
<dbReference type="InterPro" id="IPR027417">
    <property type="entry name" value="P-loop_NTPase"/>
</dbReference>
<feature type="domain" description="ABC transmembrane type-1" evidence="11">
    <location>
        <begin position="29"/>
        <end position="316"/>
    </location>
</feature>
<evidence type="ECO:0000256" key="8">
    <source>
        <dbReference type="ARBA" id="ARBA00024725"/>
    </source>
</evidence>
<comment type="function">
    <text evidence="8">Part of an ABC transporter complex. Transmembrane domains (TMD) form a pore in the inner membrane and the ATP-binding domain (NBD) is responsible for energy generation.</text>
</comment>
<feature type="transmembrane region" description="Helical" evidence="9">
    <location>
        <begin position="147"/>
        <end position="167"/>
    </location>
</feature>
<dbReference type="GO" id="GO:0005524">
    <property type="term" value="F:ATP binding"/>
    <property type="evidence" value="ECO:0007669"/>
    <property type="project" value="UniProtKB-KW"/>
</dbReference>
<dbReference type="Proteomes" id="UP000321934">
    <property type="component" value="Chromosome"/>
</dbReference>
<evidence type="ECO:0000256" key="9">
    <source>
        <dbReference type="SAM" id="Phobius"/>
    </source>
</evidence>
<dbReference type="RefSeq" id="WP_146820269.1">
    <property type="nucleotide sequence ID" value="NZ_CP029077.1"/>
</dbReference>
<dbReference type="PANTHER" id="PTHR43394:SF1">
    <property type="entry name" value="ATP-BINDING CASSETTE SUB-FAMILY B MEMBER 10, MITOCHONDRIAL"/>
    <property type="match status" value="1"/>
</dbReference>
<keyword evidence="6 9" id="KW-1133">Transmembrane helix</keyword>
<name>A0A5B8XCA3_9RICK</name>
<dbReference type="AlphaFoldDB" id="A0A5B8XCA3"/>
<dbReference type="InterPro" id="IPR003593">
    <property type="entry name" value="AAA+_ATPase"/>
</dbReference>
<evidence type="ECO:0000313" key="13">
    <source>
        <dbReference type="Proteomes" id="UP000321934"/>
    </source>
</evidence>